<dbReference type="Proteomes" id="UP001595823">
    <property type="component" value="Unassembled WGS sequence"/>
</dbReference>
<organism evidence="4 5">
    <name type="scientific">Salininema proteolyticum</name>
    <dbReference type="NCBI Taxonomy" id="1607685"/>
    <lineage>
        <taxon>Bacteria</taxon>
        <taxon>Bacillati</taxon>
        <taxon>Actinomycetota</taxon>
        <taxon>Actinomycetes</taxon>
        <taxon>Glycomycetales</taxon>
        <taxon>Glycomycetaceae</taxon>
        <taxon>Salininema</taxon>
    </lineage>
</organism>
<dbReference type="Gene3D" id="3.30.2320.10">
    <property type="entry name" value="hypothetical protein PF0899 domain"/>
    <property type="match status" value="1"/>
</dbReference>
<dbReference type="Pfam" id="PF05065">
    <property type="entry name" value="Phage_capsid"/>
    <property type="match status" value="1"/>
</dbReference>
<reference evidence="5" key="1">
    <citation type="journal article" date="2019" name="Int. J. Syst. Evol. Microbiol.">
        <title>The Global Catalogue of Microorganisms (GCM) 10K type strain sequencing project: providing services to taxonomists for standard genome sequencing and annotation.</title>
        <authorList>
            <consortium name="The Broad Institute Genomics Platform"/>
            <consortium name="The Broad Institute Genome Sequencing Center for Infectious Disease"/>
            <person name="Wu L."/>
            <person name="Ma J."/>
        </authorList>
    </citation>
    <scope>NUCLEOTIDE SEQUENCE [LARGE SCALE GENOMIC DNA]</scope>
    <source>
        <strain evidence="5">IBRC-M 10908</strain>
    </source>
</reference>
<dbReference type="RefSeq" id="WP_380617608.1">
    <property type="nucleotide sequence ID" value="NZ_JBHSDK010000002.1"/>
</dbReference>
<feature type="compositionally biased region" description="Basic and acidic residues" evidence="2">
    <location>
        <begin position="24"/>
        <end position="81"/>
    </location>
</feature>
<protein>
    <submittedName>
        <fullName evidence="4">Phage major capsid protein</fullName>
    </submittedName>
</protein>
<name>A0ABV8TSY2_9ACTN</name>
<dbReference type="Gene3D" id="3.30.2400.10">
    <property type="entry name" value="Major capsid protein gp5"/>
    <property type="match status" value="1"/>
</dbReference>
<evidence type="ECO:0000313" key="4">
    <source>
        <dbReference type="EMBL" id="MFC4333869.1"/>
    </source>
</evidence>
<evidence type="ECO:0000313" key="5">
    <source>
        <dbReference type="Proteomes" id="UP001595823"/>
    </source>
</evidence>
<sequence>MPTIRELQQERAKLHAEAKAIMDEVDAGRDMTPDEEQTYDRLMDDADRKSAAIGRAERLREAERLDGDRADSDEQSDRAVRPEAGSSEVDAFRAYLVGGMRSLDERQSRALNMGSDPEGGYLVAPQQFSTSLIQAVDDAVPLRGLATTMQLTQGESLGVPTLDTDLNDADWTSEVATGSLDDALRVGKREFRTNPLAKRVKISRTLLRRAAVDPEALVRDRLAYKFAVTQEKAFMTGDGNKKPLGLFTASNDGVPTSRDVDINSTGGVLDSNSTSAGGAADDLITAKHTLKSQYWPNASWLFHRDLLAQIRKLRDANGQYLWQPGLTADRPDTILEVPYVASEYVPNTVANDSYVGMIGDFSHYWIADSLALEVQRLVELYAEANQVGFIGRLETDGAPILAEAFVRLQINE</sequence>
<evidence type="ECO:0000256" key="2">
    <source>
        <dbReference type="SAM" id="MobiDB-lite"/>
    </source>
</evidence>
<keyword evidence="5" id="KW-1185">Reference proteome</keyword>
<comment type="caution">
    <text evidence="4">The sequence shown here is derived from an EMBL/GenBank/DDBJ whole genome shotgun (WGS) entry which is preliminary data.</text>
</comment>
<evidence type="ECO:0000256" key="1">
    <source>
        <dbReference type="ARBA" id="ARBA00004328"/>
    </source>
</evidence>
<comment type="subcellular location">
    <subcellularLocation>
        <location evidence="1">Virion</location>
    </subcellularLocation>
</comment>
<dbReference type="NCBIfam" id="TIGR01554">
    <property type="entry name" value="major_cap_HK97"/>
    <property type="match status" value="1"/>
</dbReference>
<dbReference type="EMBL" id="JBHSDK010000002">
    <property type="protein sequence ID" value="MFC4333869.1"/>
    <property type="molecule type" value="Genomic_DNA"/>
</dbReference>
<proteinExistence type="predicted"/>
<evidence type="ECO:0000259" key="3">
    <source>
        <dbReference type="Pfam" id="PF05065"/>
    </source>
</evidence>
<dbReference type="InterPro" id="IPR054612">
    <property type="entry name" value="Phage_capsid-like_C"/>
</dbReference>
<feature type="region of interest" description="Disordered" evidence="2">
    <location>
        <begin position="24"/>
        <end position="85"/>
    </location>
</feature>
<feature type="domain" description="Phage capsid-like C-terminal" evidence="3">
    <location>
        <begin position="119"/>
        <end position="409"/>
    </location>
</feature>
<accession>A0ABV8TSY2</accession>
<dbReference type="InterPro" id="IPR024455">
    <property type="entry name" value="Phage_capsid"/>
</dbReference>
<gene>
    <name evidence="4" type="ORF">ACFPET_01500</name>
</gene>
<dbReference type="SUPFAM" id="SSF56563">
    <property type="entry name" value="Major capsid protein gp5"/>
    <property type="match status" value="1"/>
</dbReference>